<feature type="binding site" evidence="7">
    <location>
        <begin position="248"/>
        <end position="254"/>
    </location>
    <ligand>
        <name>substrate</name>
    </ligand>
</feature>
<feature type="binding site" evidence="7">
    <location>
        <begin position="41"/>
        <end position="43"/>
    </location>
    <ligand>
        <name>GTP</name>
        <dbReference type="ChEBI" id="CHEBI:37565"/>
    </ligand>
</feature>
<dbReference type="GO" id="GO:0005737">
    <property type="term" value="C:cytoplasm"/>
    <property type="evidence" value="ECO:0007669"/>
    <property type="project" value="UniProtKB-SubCell"/>
</dbReference>
<feature type="binding site" description="in other chain" evidence="7">
    <location>
        <position position="123"/>
    </location>
    <ligand>
        <name>IMP</name>
        <dbReference type="ChEBI" id="CHEBI:58053"/>
        <note>ligand shared between dimeric partners</note>
    </ligand>
</feature>
<evidence type="ECO:0000256" key="6">
    <source>
        <dbReference type="ARBA" id="ARBA00023134"/>
    </source>
</evidence>
<protein>
    <recommendedName>
        <fullName evidence="7 8">Adenylosuccinate synthetase</fullName>
        <shortName evidence="7">AMPSase</shortName>
        <shortName evidence="7">AdSS</shortName>
        <ecNumber evidence="7 8">6.3.4.4</ecNumber>
    </recommendedName>
    <alternativeName>
        <fullName evidence="7">IMP--aspartate ligase</fullName>
    </alternativeName>
</protein>
<feature type="binding site" evidence="7">
    <location>
        <position position="137"/>
    </location>
    <ligand>
        <name>IMP</name>
        <dbReference type="ChEBI" id="CHEBI:58053"/>
        <note>ligand shared between dimeric partners</note>
    </ligand>
</feature>
<feature type="binding site" description="in other chain" evidence="7">
    <location>
        <begin position="39"/>
        <end position="42"/>
    </location>
    <ligand>
        <name>IMP</name>
        <dbReference type="ChEBI" id="CHEBI:58053"/>
        <note>ligand shared between dimeric partners</note>
    </ligand>
</feature>
<feature type="binding site" description="in other chain" evidence="7">
    <location>
        <position position="190"/>
    </location>
    <ligand>
        <name>IMP</name>
        <dbReference type="ChEBI" id="CHEBI:58053"/>
        <note>ligand shared between dimeric partners</note>
    </ligand>
</feature>
<evidence type="ECO:0000256" key="7">
    <source>
        <dbReference type="HAMAP-Rule" id="MF_00011"/>
    </source>
</evidence>
<dbReference type="PANTHER" id="PTHR11846:SF0">
    <property type="entry name" value="ADENYLOSUCCINATE SYNTHETASE"/>
    <property type="match status" value="1"/>
</dbReference>
<dbReference type="InterPro" id="IPR042111">
    <property type="entry name" value="Adenylosuccinate_synth_dom3"/>
</dbReference>
<dbReference type="PROSITE" id="PS01266">
    <property type="entry name" value="ADENYLOSUCCIN_SYN_1"/>
    <property type="match status" value="1"/>
</dbReference>
<dbReference type="Pfam" id="PF00709">
    <property type="entry name" value="Adenylsucc_synt"/>
    <property type="match status" value="2"/>
</dbReference>
<keyword evidence="4 7" id="KW-0658">Purine biosynthesis</keyword>
<dbReference type="SUPFAM" id="SSF52540">
    <property type="entry name" value="P-loop containing nucleoside triphosphate hydrolases"/>
    <property type="match status" value="1"/>
</dbReference>
<gene>
    <name evidence="7" type="primary">purA</name>
    <name evidence="9" type="ORF">CF15_07340</name>
</gene>
<comment type="pathway">
    <text evidence="7 8">Purine metabolism; AMP biosynthesis via de novo pathway; AMP from IMP: step 1/2.</text>
</comment>
<evidence type="ECO:0000256" key="2">
    <source>
        <dbReference type="ARBA" id="ARBA00022723"/>
    </source>
</evidence>
<dbReference type="InterPro" id="IPR027417">
    <property type="entry name" value="P-loop_NTPase"/>
</dbReference>
<dbReference type="EMBL" id="LNTB01000001">
    <property type="protein sequence ID" value="KSW12525.1"/>
    <property type="molecule type" value="Genomic_DNA"/>
</dbReference>
<feature type="binding site" evidence="7">
    <location>
        <begin position="12"/>
        <end position="18"/>
    </location>
    <ligand>
        <name>GTP</name>
        <dbReference type="ChEBI" id="CHEBI:37565"/>
    </ligand>
</feature>
<dbReference type="RefSeq" id="WP_058371208.1">
    <property type="nucleotide sequence ID" value="NZ_LNTB01000001.1"/>
</dbReference>
<evidence type="ECO:0000256" key="8">
    <source>
        <dbReference type="RuleBase" id="RU000520"/>
    </source>
</evidence>
<accession>A0A0V8RWW1</accession>
<organism evidence="9 10">
    <name type="scientific">Pyrodictium occultum</name>
    <dbReference type="NCBI Taxonomy" id="2309"/>
    <lineage>
        <taxon>Archaea</taxon>
        <taxon>Thermoproteota</taxon>
        <taxon>Thermoprotei</taxon>
        <taxon>Desulfurococcales</taxon>
        <taxon>Pyrodictiaceae</taxon>
        <taxon>Pyrodictium</taxon>
    </lineage>
</organism>
<feature type="binding site" description="in other chain" evidence="7">
    <location>
        <position position="175"/>
    </location>
    <ligand>
        <name>IMP</name>
        <dbReference type="ChEBI" id="CHEBI:58053"/>
        <note>ligand shared between dimeric partners</note>
    </ligand>
</feature>
<dbReference type="InterPro" id="IPR018220">
    <property type="entry name" value="Adenylosuccin_syn_GTP-bd"/>
</dbReference>
<feature type="binding site" description="in other chain" evidence="7">
    <location>
        <begin position="13"/>
        <end position="16"/>
    </location>
    <ligand>
        <name>IMP</name>
        <dbReference type="ChEBI" id="CHEBI:58053"/>
        <note>ligand shared between dimeric partners</note>
    </ligand>
</feature>
<evidence type="ECO:0000313" key="9">
    <source>
        <dbReference type="EMBL" id="KSW12525.1"/>
    </source>
</evidence>
<dbReference type="OrthoDB" id="372247at2157"/>
<keyword evidence="1 7" id="KW-0436">Ligase</keyword>
<proteinExistence type="inferred from homology"/>
<dbReference type="UniPathway" id="UPA00075">
    <property type="reaction ID" value="UER00335"/>
</dbReference>
<dbReference type="EC" id="6.3.4.4" evidence="7 8"/>
<comment type="cofactor">
    <cofactor evidence="7">
        <name>Mg(2+)</name>
        <dbReference type="ChEBI" id="CHEBI:18420"/>
    </cofactor>
    <text evidence="7">Binds 1 Mg(2+) ion per subunit.</text>
</comment>
<dbReference type="GO" id="GO:0005525">
    <property type="term" value="F:GTP binding"/>
    <property type="evidence" value="ECO:0007669"/>
    <property type="project" value="UniProtKB-UniRule"/>
</dbReference>
<feature type="binding site" evidence="7">
    <location>
        <position position="13"/>
    </location>
    <ligand>
        <name>Mg(2+)</name>
        <dbReference type="ChEBI" id="CHEBI:18420"/>
    </ligand>
</feature>
<dbReference type="HAMAP" id="MF_00011">
    <property type="entry name" value="Adenylosucc_synth"/>
    <property type="match status" value="1"/>
</dbReference>
<feature type="binding site" evidence="7">
    <location>
        <position position="41"/>
    </location>
    <ligand>
        <name>Mg(2+)</name>
        <dbReference type="ChEBI" id="CHEBI:18420"/>
    </ligand>
</feature>
<feature type="active site" description="Proton donor" evidence="7">
    <location>
        <position position="42"/>
    </location>
</feature>
<keyword evidence="5 7" id="KW-0460">Magnesium</keyword>
<dbReference type="GO" id="GO:0000287">
    <property type="term" value="F:magnesium ion binding"/>
    <property type="evidence" value="ECO:0007669"/>
    <property type="project" value="UniProtKB-UniRule"/>
</dbReference>
<evidence type="ECO:0000256" key="5">
    <source>
        <dbReference type="ARBA" id="ARBA00022842"/>
    </source>
</evidence>
<comment type="subunit">
    <text evidence="7">Homodimer.</text>
</comment>
<dbReference type="Gene3D" id="3.90.170.10">
    <property type="entry name" value="Adenylosuccinate Synthetase, subunit A, domain 3"/>
    <property type="match status" value="2"/>
</dbReference>
<keyword evidence="10" id="KW-1185">Reference proteome</keyword>
<keyword evidence="2 7" id="KW-0479">Metal-binding</keyword>
<reference evidence="9 10" key="1">
    <citation type="submission" date="2015-11" db="EMBL/GenBank/DDBJ databases">
        <title>Genome sequence of Pyrodictium occultum PL-19, a marine hyperthermophilic archaeon isolated from Volcano, Italy.</title>
        <authorList>
            <person name="Utturkar S."/>
            <person name="Huber H."/>
            <person name="Leptihn S."/>
            <person name="Brown S."/>
            <person name="Stetter K.O."/>
            <person name="Podar M."/>
        </authorList>
    </citation>
    <scope>NUCLEOTIDE SEQUENCE [LARGE SCALE GENOMIC DNA]</scope>
    <source>
        <strain evidence="9 10">PL-19</strain>
    </source>
</reference>
<dbReference type="GO" id="GO:0044208">
    <property type="term" value="P:'de novo' AMP biosynthetic process"/>
    <property type="evidence" value="ECO:0007669"/>
    <property type="project" value="UniProtKB-UniRule"/>
</dbReference>
<keyword evidence="7" id="KW-0963">Cytoplasm</keyword>
<dbReference type="GO" id="GO:0046040">
    <property type="term" value="P:IMP metabolic process"/>
    <property type="evidence" value="ECO:0007669"/>
    <property type="project" value="TreeGrafter"/>
</dbReference>
<feature type="binding site" evidence="7">
    <location>
        <begin position="320"/>
        <end position="322"/>
    </location>
    <ligand>
        <name>GTP</name>
        <dbReference type="ChEBI" id="CHEBI:37565"/>
    </ligand>
</feature>
<sequence length="339" mass="37167">MPVHVVVGGFFGDEGKGRVAAHLALARRPWACARTGATNAGHTVVYQGRVWKLRATPSGFLHPRARLYIARGALVDLEVFLAEAEALGLQGRIWLDYNTGVITRDHVERERSDPHLMKTIGSTGTGVGAAMVDRVLRRLRLARDYPELRGYLADTQAELLDALDRGELVLVEASQGYWLSLYHGTYPYVTSRDTTAAAALSELGLGPRSVERVTVVLKAYVTRVGGGPLPGELPQDKALELGWAEYGTVTGRPRRVAPFNPELARRAVRANAATDVALTKVDRVFPGARCRRRWEDLPREARAWIEEVEDKLGVPVTVIGTGEDVECTIDLSREKGVEA</sequence>
<keyword evidence="6 7" id="KW-0342">GTP-binding</keyword>
<dbReference type="PANTHER" id="PTHR11846">
    <property type="entry name" value="ADENYLOSUCCINATE SYNTHETASE"/>
    <property type="match status" value="1"/>
</dbReference>
<comment type="catalytic activity">
    <reaction evidence="7 8">
        <text>IMP + L-aspartate + GTP = N(6)-(1,2-dicarboxyethyl)-AMP + GDP + phosphate + 2 H(+)</text>
        <dbReference type="Rhea" id="RHEA:15753"/>
        <dbReference type="ChEBI" id="CHEBI:15378"/>
        <dbReference type="ChEBI" id="CHEBI:29991"/>
        <dbReference type="ChEBI" id="CHEBI:37565"/>
        <dbReference type="ChEBI" id="CHEBI:43474"/>
        <dbReference type="ChEBI" id="CHEBI:57567"/>
        <dbReference type="ChEBI" id="CHEBI:58053"/>
        <dbReference type="ChEBI" id="CHEBI:58189"/>
        <dbReference type="EC" id="6.3.4.4"/>
    </reaction>
</comment>
<evidence type="ECO:0000256" key="1">
    <source>
        <dbReference type="ARBA" id="ARBA00022598"/>
    </source>
</evidence>
<dbReference type="GO" id="GO:0004019">
    <property type="term" value="F:adenylosuccinate synthase activity"/>
    <property type="evidence" value="ECO:0007669"/>
    <property type="project" value="UniProtKB-UniRule"/>
</dbReference>
<dbReference type="InterPro" id="IPR042109">
    <property type="entry name" value="Adenylosuccinate_synth_dom1"/>
</dbReference>
<dbReference type="SMART" id="SM00788">
    <property type="entry name" value="Adenylsucc_synt"/>
    <property type="match status" value="1"/>
</dbReference>
<dbReference type="Gene3D" id="3.40.440.10">
    <property type="entry name" value="Adenylosuccinate Synthetase, subunit A, domain 1"/>
    <property type="match status" value="2"/>
</dbReference>
<comment type="caution">
    <text evidence="9">The sequence shown here is derived from an EMBL/GenBank/DDBJ whole genome shotgun (WGS) entry which is preliminary data.</text>
</comment>
<comment type="subcellular location">
    <subcellularLocation>
        <location evidence="7">Cytoplasm</location>
    </subcellularLocation>
</comment>
<dbReference type="Proteomes" id="UP000053352">
    <property type="component" value="Unassembled WGS sequence"/>
</dbReference>
<keyword evidence="3 7" id="KW-0547">Nucleotide-binding</keyword>
<feature type="binding site" evidence="7">
    <location>
        <begin position="280"/>
        <end position="282"/>
    </location>
    <ligand>
        <name>GTP</name>
        <dbReference type="ChEBI" id="CHEBI:37565"/>
    </ligand>
</feature>
<evidence type="ECO:0000256" key="3">
    <source>
        <dbReference type="ARBA" id="ARBA00022741"/>
    </source>
</evidence>
<feature type="binding site" description="in other chain" evidence="7">
    <location>
        <position position="252"/>
    </location>
    <ligand>
        <name>IMP</name>
        <dbReference type="ChEBI" id="CHEBI:58053"/>
        <note>ligand shared between dimeric partners</note>
    </ligand>
</feature>
<dbReference type="NCBIfam" id="NF003295">
    <property type="entry name" value="PRK04293.1"/>
    <property type="match status" value="1"/>
</dbReference>
<name>A0A0V8RWW1_PYROC</name>
<comment type="similarity">
    <text evidence="7 8">Belongs to the adenylosuccinate synthetase family.</text>
</comment>
<comment type="function">
    <text evidence="7">Plays an important role in the de novo pathway of purine nucleotide biosynthesis. Catalyzes the first committed step in the biosynthesis of AMP from IMP.</text>
</comment>
<feature type="binding site" evidence="7">
    <location>
        <position position="254"/>
    </location>
    <ligand>
        <name>GTP</name>
        <dbReference type="ChEBI" id="CHEBI:37565"/>
    </ligand>
</feature>
<evidence type="ECO:0000313" key="10">
    <source>
        <dbReference type="Proteomes" id="UP000053352"/>
    </source>
</evidence>
<dbReference type="AlphaFoldDB" id="A0A0V8RWW1"/>
<dbReference type="InterPro" id="IPR001114">
    <property type="entry name" value="Adenylosuccinate_synthetase"/>
</dbReference>
<dbReference type="STRING" id="2309.CF15_07340"/>
<feature type="active site" description="Proton acceptor" evidence="7">
    <location>
        <position position="13"/>
    </location>
</feature>
<evidence type="ECO:0000256" key="4">
    <source>
        <dbReference type="ARBA" id="ARBA00022755"/>
    </source>
</evidence>